<dbReference type="CDD" id="cd05930">
    <property type="entry name" value="A_NRPS"/>
    <property type="match status" value="1"/>
</dbReference>
<dbReference type="NCBIfam" id="TIGR01733">
    <property type="entry name" value="AA-adenyl-dom"/>
    <property type="match status" value="2"/>
</dbReference>
<dbReference type="InterPro" id="IPR020845">
    <property type="entry name" value="AMP-binding_CS"/>
</dbReference>
<dbReference type="HOGENOM" id="CLU_000022_0_9_11"/>
<evidence type="ECO:0000256" key="4">
    <source>
        <dbReference type="SAM" id="MobiDB-lite"/>
    </source>
</evidence>
<gene>
    <name evidence="6" type="ordered locus">Strop_4420</name>
</gene>
<dbReference type="PROSITE" id="PS00012">
    <property type="entry name" value="PHOSPHOPANTETHEINE"/>
    <property type="match status" value="1"/>
</dbReference>
<sequence>MRAGPLDTANDPDPTPTTAVGVTVPDLVAAAARRQPDAVAVAGGDGDTLTYRELTERADALAHRLVAWGIRPDEPVAVALPRSVELVVTLLAVLKAGGAYLPLDPADPPARIRQLLAVAGDPPVLATDELSGARRLFRLDEPGPAATTGVAPRRLHPDGLAYVNFTSGSTGAPKGVAVAHSAVVRLVHQPGYLRLGPTETVLQLAPVAFDAATLEIWGALSTGARLVLAPPGVLELAELARLLRRERITVLWLTAGLFHQLVEFDPDCLTGVGQLLAGGDVLAPEAVRQALRARDGAVLINGYGPTENTTFTCVYPMTDPEAVPDPVPIGRPVPRSSVYVLDPAGQQVPVGVAGELYTGGAGVARGYLGRPGATAAAFLPDPFDPRPGSRMYRTGDRVRWRPDGNLDFLGRIDDQVKIRGFRVEPGEVAAALRAHPAVADAAVVVDGEGERRRLLAYLTPRPGASAPTSRELAEYAADRLPAHLRPGAYLVLPSLPLTPSGKIDRRALPRPEPPAARLGTEVTDPVQVRLAALWTELLGSSPSTPDDDFFALGGNSLLVTRLTFVVADRFGVDLPVRIVYEHPTLAGLAGVLGEHAGAQPANTGGVTPRVAPAVHGEAAPRRRRHPHLVHRPADGPTATWSGEGTSTETAILPASLSQRRLWMLDQLAPGAATYHIAWAVELTGRLDVAALESTLSWLVDRHETLRTHFTSVDGEPAQLVVTAAPVQLSVVDADSDDAGRELVDAAAREPFDLATGPLARFGLVRQSSEKHVLTIVVHHSLADGWSFGILFRELAAGYAAAVAGAHPDLPAPEVQYADFAVWQREQADRGAFEADVDFWHAELAGAPTLLDLPADRPGPAEQSDAGGEVVFDVPDELTARLRASRDGTLFTRLLAGFQTLLHRLTGADDLLVAVPVAGRTRPETRNVVGFFANTLALRARFADRSDFTDVLAQARASTIAAQTRQDVPFDRIVDRLTPTRSLAHSPLVQVMFALDEPPPEATSAGLRIAPRLWENGTVKFDLTLTVEDRPEGLRGRLTYRTDRYEVNRIRRIAQRYLTLLAAALDRPGTPVRELPLLDPAERAQILRDGNDTELPLPDVTGVGELLDRFPPADPDAVAVTGPDGTLRHRDLATRVNRLAHLLRAHGVGPDVPVGLCLGRHTDLVAALLAVWRAGGGYLPLDQNLPVGRLATMLADAAPPVLLTDPAGMSLIGDAIAVSGTTPVVLRVDQLDSDLPTDPPPVVGHLDSLAYLLYTSGSTGAPKGVAVTHRAVINLLVGCHRLFELTADDRVAAITTPAFDISLVELVLPLLAGARVEVLEAATAQDAILLRAACVQRGVTVLQATPATWGMLVTAAGVPAGVRLRISGGEALARDLADALRADGARVINGYGPSETTVYSSAGLVGESGPVDLGYPLANTRILLLDAAGQPVPDGVVGEIHIGGTGVARGYHGDPGRTAARFRPDPFSPTPGGRLYATGDLARRLPDGRLVYHGRADQQVKVRGFRIELGEIESALRDQPGIRDAVVTTWGADADVRLAAYAVTEPAAVDPASIWPALRAGLARRLPGHMVPATLVVLDALPRTASGKLDRRALAEPTWRETTGSGPTAPRTPAEAQLITLWQDVLGRTEVGVHDNFFALGGHSLTATRLIARIRTVFGVELALRSLFAAPTVAELAVQVAAADSHGKPHRIGPAETNPNHLLASLDDLSDREVDELLDSLIAEEGV</sequence>
<dbReference type="InterPro" id="IPR006162">
    <property type="entry name" value="Ppantetheine_attach_site"/>
</dbReference>
<dbReference type="InterPro" id="IPR023213">
    <property type="entry name" value="CAT-like_dom_sf"/>
</dbReference>
<dbReference type="Gene3D" id="3.30.300.30">
    <property type="match status" value="2"/>
</dbReference>
<evidence type="ECO:0000313" key="7">
    <source>
        <dbReference type="Proteomes" id="UP000000235"/>
    </source>
</evidence>
<dbReference type="InterPro" id="IPR045851">
    <property type="entry name" value="AMP-bd_C_sf"/>
</dbReference>
<dbReference type="InterPro" id="IPR000873">
    <property type="entry name" value="AMP-dep_synth/lig_dom"/>
</dbReference>
<dbReference type="Gene3D" id="2.30.38.10">
    <property type="entry name" value="Luciferase, Domain 3"/>
    <property type="match status" value="2"/>
</dbReference>
<dbReference type="InterPro" id="IPR036736">
    <property type="entry name" value="ACP-like_sf"/>
</dbReference>
<proteinExistence type="predicted"/>
<dbReference type="CDD" id="cd12117">
    <property type="entry name" value="A_NRPS_Srf_like"/>
    <property type="match status" value="1"/>
</dbReference>
<dbReference type="SUPFAM" id="SSF47336">
    <property type="entry name" value="ACP-like"/>
    <property type="match status" value="2"/>
</dbReference>
<dbReference type="CDD" id="cd19531">
    <property type="entry name" value="LCL_NRPS-like"/>
    <property type="match status" value="1"/>
</dbReference>
<dbReference type="KEGG" id="stp:Strop_4420"/>
<dbReference type="FunFam" id="3.30.300.30:FF:000015">
    <property type="entry name" value="Nonribosomal peptide synthase SidD"/>
    <property type="match status" value="1"/>
</dbReference>
<dbReference type="PATRIC" id="fig|369723.5.peg.4571"/>
<dbReference type="InterPro" id="IPR009081">
    <property type="entry name" value="PP-bd_ACP"/>
</dbReference>
<dbReference type="PROSITE" id="PS50075">
    <property type="entry name" value="CARRIER"/>
    <property type="match status" value="2"/>
</dbReference>
<dbReference type="PANTHER" id="PTHR45527">
    <property type="entry name" value="NONRIBOSOMAL PEPTIDE SYNTHETASE"/>
    <property type="match status" value="1"/>
</dbReference>
<feature type="region of interest" description="Disordered" evidence="4">
    <location>
        <begin position="617"/>
        <end position="645"/>
    </location>
</feature>
<dbReference type="SUPFAM" id="SSF52777">
    <property type="entry name" value="CoA-dependent acyltransferases"/>
    <property type="match status" value="2"/>
</dbReference>
<protein>
    <submittedName>
        <fullName evidence="6">Amino acid adenylation domain</fullName>
    </submittedName>
</protein>
<feature type="domain" description="Carrier" evidence="5">
    <location>
        <begin position="521"/>
        <end position="596"/>
    </location>
</feature>
<feature type="domain" description="Carrier" evidence="5">
    <location>
        <begin position="1608"/>
        <end position="1683"/>
    </location>
</feature>
<dbReference type="GO" id="GO:0005829">
    <property type="term" value="C:cytosol"/>
    <property type="evidence" value="ECO:0007669"/>
    <property type="project" value="TreeGrafter"/>
</dbReference>
<keyword evidence="2" id="KW-0596">Phosphopantetheine</keyword>
<dbReference type="InterPro" id="IPR029058">
    <property type="entry name" value="AB_hydrolase_fold"/>
</dbReference>
<comment type="cofactor">
    <cofactor evidence="1">
        <name>pantetheine 4'-phosphate</name>
        <dbReference type="ChEBI" id="CHEBI:47942"/>
    </cofactor>
</comment>
<dbReference type="Pfam" id="PF00501">
    <property type="entry name" value="AMP-binding"/>
    <property type="match status" value="2"/>
</dbReference>
<evidence type="ECO:0000259" key="5">
    <source>
        <dbReference type="PROSITE" id="PS50075"/>
    </source>
</evidence>
<dbReference type="PANTHER" id="PTHR45527:SF1">
    <property type="entry name" value="FATTY ACID SYNTHASE"/>
    <property type="match status" value="1"/>
</dbReference>
<dbReference type="Gene3D" id="3.30.559.10">
    <property type="entry name" value="Chloramphenicol acetyltransferase-like domain"/>
    <property type="match status" value="1"/>
</dbReference>
<dbReference type="Pfam" id="PF13193">
    <property type="entry name" value="AMP-binding_C"/>
    <property type="match status" value="2"/>
</dbReference>
<dbReference type="GO" id="GO:0003824">
    <property type="term" value="F:catalytic activity"/>
    <property type="evidence" value="ECO:0007669"/>
    <property type="project" value="InterPro"/>
</dbReference>
<dbReference type="SUPFAM" id="SSF56801">
    <property type="entry name" value="Acetyl-CoA synthetase-like"/>
    <property type="match status" value="2"/>
</dbReference>
<evidence type="ECO:0000313" key="6">
    <source>
        <dbReference type="EMBL" id="ABP56848.1"/>
    </source>
</evidence>
<dbReference type="GO" id="GO:0072330">
    <property type="term" value="P:monocarboxylic acid biosynthetic process"/>
    <property type="evidence" value="ECO:0007669"/>
    <property type="project" value="UniProtKB-ARBA"/>
</dbReference>
<dbReference type="GO" id="GO:0043041">
    <property type="term" value="P:amino acid activation for nonribosomal peptide biosynthetic process"/>
    <property type="evidence" value="ECO:0007669"/>
    <property type="project" value="TreeGrafter"/>
</dbReference>
<dbReference type="EMBL" id="CP000667">
    <property type="protein sequence ID" value="ABP56848.1"/>
    <property type="molecule type" value="Genomic_DNA"/>
</dbReference>
<dbReference type="Proteomes" id="UP000000235">
    <property type="component" value="Chromosome"/>
</dbReference>
<dbReference type="SMART" id="SM00823">
    <property type="entry name" value="PKS_PP"/>
    <property type="match status" value="2"/>
</dbReference>
<dbReference type="GO" id="GO:0044550">
    <property type="term" value="P:secondary metabolite biosynthetic process"/>
    <property type="evidence" value="ECO:0007669"/>
    <property type="project" value="TreeGrafter"/>
</dbReference>
<dbReference type="Gene3D" id="3.30.559.30">
    <property type="entry name" value="Nonribosomal peptide synthetase, condensation domain"/>
    <property type="match status" value="1"/>
</dbReference>
<dbReference type="RefSeq" id="WP_012015612.1">
    <property type="nucleotide sequence ID" value="NC_009380.1"/>
</dbReference>
<dbReference type="Gene3D" id="3.40.50.980">
    <property type="match status" value="4"/>
</dbReference>
<dbReference type="InterPro" id="IPR020806">
    <property type="entry name" value="PKS_PP-bd"/>
</dbReference>
<feature type="region of interest" description="Disordered" evidence="4">
    <location>
        <begin position="1"/>
        <end position="20"/>
    </location>
</feature>
<dbReference type="FunFam" id="1.10.1200.10:FF:000016">
    <property type="entry name" value="Non-ribosomal peptide synthase"/>
    <property type="match status" value="1"/>
</dbReference>
<dbReference type="Pfam" id="PF00550">
    <property type="entry name" value="PP-binding"/>
    <property type="match status" value="2"/>
</dbReference>
<evidence type="ECO:0000256" key="1">
    <source>
        <dbReference type="ARBA" id="ARBA00001957"/>
    </source>
</evidence>
<dbReference type="PROSITE" id="PS00455">
    <property type="entry name" value="AMP_BINDING"/>
    <property type="match status" value="2"/>
</dbReference>
<dbReference type="Pfam" id="PF00668">
    <property type="entry name" value="Condensation"/>
    <property type="match status" value="1"/>
</dbReference>
<dbReference type="InterPro" id="IPR001242">
    <property type="entry name" value="Condensation_dom"/>
</dbReference>
<organism evidence="6 7">
    <name type="scientific">Salinispora tropica (strain ATCC BAA-916 / DSM 44818 / JCM 13857 / NBRC 105044 / CNB-440)</name>
    <dbReference type="NCBI Taxonomy" id="369723"/>
    <lineage>
        <taxon>Bacteria</taxon>
        <taxon>Bacillati</taxon>
        <taxon>Actinomycetota</taxon>
        <taxon>Actinomycetes</taxon>
        <taxon>Micromonosporales</taxon>
        <taxon>Micromonosporaceae</taxon>
        <taxon>Salinispora</taxon>
    </lineage>
</organism>
<keyword evidence="3" id="KW-0597">Phosphoprotein</keyword>
<dbReference type="GO" id="GO:0008610">
    <property type="term" value="P:lipid biosynthetic process"/>
    <property type="evidence" value="ECO:0007669"/>
    <property type="project" value="UniProtKB-ARBA"/>
</dbReference>
<dbReference type="FunFam" id="2.30.38.10:FF:000001">
    <property type="entry name" value="Non-ribosomal peptide synthetase PvdI"/>
    <property type="match status" value="1"/>
</dbReference>
<dbReference type="InterPro" id="IPR025110">
    <property type="entry name" value="AMP-bd_C"/>
</dbReference>
<accession>A4XD41</accession>
<dbReference type="GO" id="GO:0031177">
    <property type="term" value="F:phosphopantetheine binding"/>
    <property type="evidence" value="ECO:0007669"/>
    <property type="project" value="InterPro"/>
</dbReference>
<evidence type="ECO:0000256" key="2">
    <source>
        <dbReference type="ARBA" id="ARBA00022450"/>
    </source>
</evidence>
<dbReference type="InterPro" id="IPR010071">
    <property type="entry name" value="AA_adenyl_dom"/>
</dbReference>
<keyword evidence="7" id="KW-1185">Reference proteome</keyword>
<feature type="compositionally biased region" description="Basic residues" evidence="4">
    <location>
        <begin position="621"/>
        <end position="630"/>
    </location>
</feature>
<dbReference type="Gene3D" id="3.40.50.1820">
    <property type="entry name" value="alpha/beta hydrolase"/>
    <property type="match status" value="2"/>
</dbReference>
<name>A4XD41_SALTO</name>
<evidence type="ECO:0000256" key="3">
    <source>
        <dbReference type="ARBA" id="ARBA00022553"/>
    </source>
</evidence>
<dbReference type="STRING" id="369723.Strop_4420"/>
<reference evidence="7" key="1">
    <citation type="journal article" date="2007" name="Proc. Natl. Acad. Sci. U.S.A.">
        <title>Genome sequencing reveals complex secondary metabolome in the marine actinomycete Salinispora tropica.</title>
        <authorList>
            <person name="Udwary D.W."/>
            <person name="Zeigler L."/>
            <person name="Asolkar R.N."/>
            <person name="Singan V."/>
            <person name="Lapidus A."/>
            <person name="Fenical W."/>
            <person name="Jensen P.R."/>
            <person name="Moore B.S."/>
        </authorList>
    </citation>
    <scope>NUCLEOTIDE SEQUENCE [LARGE SCALE GENOMIC DNA]</scope>
    <source>
        <strain evidence="7">ATCC BAA-916 / DSM 44818 / CNB-440</strain>
    </source>
</reference>
<dbReference type="eggNOG" id="COG1020">
    <property type="taxonomic scope" value="Bacteria"/>
</dbReference>